<accession>A0LHJ6</accession>
<dbReference type="Proteomes" id="UP000001784">
    <property type="component" value="Chromosome"/>
</dbReference>
<sequence>MIPGSGSDTQGKVQAGGTQSGEGAAREEVASVPAWVFAGDEGPVERRQWVIKERPVTLYLNGGEIVTLLCAGHHLDELAAGFFYAEGFIGVREDILRFEIDESAGKVDVITREVSTPANRMWMKRTITSGCGKGSLFYFSLDALLSKPVESRLRVSPRQVQARIEDLNRLSDTYRRTHGVHNTILATPDEVVLFRDDIGRHNAVDMIIGHAVLHGVLLDDKMLVTTGRLTSEILIKIAKVGIPILVSRNTATTLAVELAEALNITLIGYARAGRFTLYSGRDRVAENPRMQPGNPGESGPVES</sequence>
<dbReference type="Gene3D" id="3.10.20.10">
    <property type="match status" value="1"/>
</dbReference>
<dbReference type="InterPro" id="IPR016193">
    <property type="entry name" value="Cytidine_deaminase-like"/>
</dbReference>
<dbReference type="GO" id="GO:0005737">
    <property type="term" value="C:cytoplasm"/>
    <property type="evidence" value="ECO:0007669"/>
    <property type="project" value="UniProtKB-SubCell"/>
</dbReference>
<dbReference type="InterPro" id="IPR003786">
    <property type="entry name" value="FdhD"/>
</dbReference>
<dbReference type="HOGENOM" id="CLU_056887_0_0_7"/>
<dbReference type="GO" id="GO:0006777">
    <property type="term" value="P:Mo-molybdopterin cofactor biosynthetic process"/>
    <property type="evidence" value="ECO:0007669"/>
    <property type="project" value="UniProtKB-UniRule"/>
</dbReference>
<comment type="function">
    <text evidence="3">Required for formate dehydrogenase (FDH) activity. Acts as a sulfur carrier protein that transfers sulfur from IscS to the molybdenum cofactor prior to its insertion into FDH.</text>
</comment>
<keyword evidence="2 3" id="KW-0501">Molybdenum cofactor biosynthesis</keyword>
<dbReference type="NCBIfam" id="TIGR00129">
    <property type="entry name" value="fdhD_narQ"/>
    <property type="match status" value="1"/>
</dbReference>
<protein>
    <recommendedName>
        <fullName evidence="3">Sulfur carrier protein FdhD</fullName>
    </recommendedName>
</protein>
<evidence type="ECO:0000256" key="3">
    <source>
        <dbReference type="HAMAP-Rule" id="MF_00187"/>
    </source>
</evidence>
<dbReference type="GO" id="GO:0097163">
    <property type="term" value="F:sulfur carrier activity"/>
    <property type="evidence" value="ECO:0007669"/>
    <property type="project" value="UniProtKB-UniRule"/>
</dbReference>
<dbReference type="RefSeq" id="WP_011698069.1">
    <property type="nucleotide sequence ID" value="NC_008554.1"/>
</dbReference>
<dbReference type="SUPFAM" id="SSF53927">
    <property type="entry name" value="Cytidine deaminase-like"/>
    <property type="match status" value="1"/>
</dbReference>
<dbReference type="HAMAP" id="MF_00187">
    <property type="entry name" value="FdhD"/>
    <property type="match status" value="1"/>
</dbReference>
<dbReference type="EMBL" id="CP000478">
    <property type="protein sequence ID" value="ABK16898.1"/>
    <property type="molecule type" value="Genomic_DNA"/>
</dbReference>
<reference evidence="5 6" key="1">
    <citation type="submission" date="2006-10" db="EMBL/GenBank/DDBJ databases">
        <title>Complete sequence of Syntrophobacter fumaroxidans MPOB.</title>
        <authorList>
            <consortium name="US DOE Joint Genome Institute"/>
            <person name="Copeland A."/>
            <person name="Lucas S."/>
            <person name="Lapidus A."/>
            <person name="Barry K."/>
            <person name="Detter J.C."/>
            <person name="Glavina del Rio T."/>
            <person name="Hammon N."/>
            <person name="Israni S."/>
            <person name="Pitluck S."/>
            <person name="Goltsman E.G."/>
            <person name="Martinez M."/>
            <person name="Schmutz J."/>
            <person name="Larimer F."/>
            <person name="Land M."/>
            <person name="Hauser L."/>
            <person name="Kyrpides N."/>
            <person name="Kim E."/>
            <person name="Boone D.R."/>
            <person name="Brockman F."/>
            <person name="Culley D."/>
            <person name="Ferry J."/>
            <person name="Gunsalus R."/>
            <person name="McInerney M.J."/>
            <person name="Morrison M."/>
            <person name="Plugge C."/>
            <person name="Rohlin L."/>
            <person name="Scholten J."/>
            <person name="Sieber J."/>
            <person name="Stams A.J.M."/>
            <person name="Worm P."/>
            <person name="Henstra A.M."/>
            <person name="Richardson P."/>
        </authorList>
    </citation>
    <scope>NUCLEOTIDE SEQUENCE [LARGE SCALE GENOMIC DNA]</scope>
    <source>
        <strain evidence="6">DSM 10017 / MPOB</strain>
    </source>
</reference>
<dbReference type="KEGG" id="sfu:Sfum_1205"/>
<evidence type="ECO:0000256" key="1">
    <source>
        <dbReference type="ARBA" id="ARBA00022490"/>
    </source>
</evidence>
<dbReference type="Pfam" id="PF02634">
    <property type="entry name" value="FdhD-NarQ"/>
    <property type="match status" value="1"/>
</dbReference>
<evidence type="ECO:0000313" key="6">
    <source>
        <dbReference type="Proteomes" id="UP000001784"/>
    </source>
</evidence>
<dbReference type="GO" id="GO:0016783">
    <property type="term" value="F:sulfurtransferase activity"/>
    <property type="evidence" value="ECO:0007669"/>
    <property type="project" value="InterPro"/>
</dbReference>
<gene>
    <name evidence="3" type="primary">fdhD</name>
    <name evidence="5" type="ordered locus">Sfum_1205</name>
</gene>
<keyword evidence="1 3" id="KW-0963">Cytoplasm</keyword>
<dbReference type="eggNOG" id="COG1526">
    <property type="taxonomic scope" value="Bacteria"/>
</dbReference>
<name>A0LHJ6_SYNFM</name>
<feature type="active site" description="Cysteine persulfide intermediate" evidence="3">
    <location>
        <position position="131"/>
    </location>
</feature>
<dbReference type="STRING" id="335543.Sfum_1205"/>
<feature type="compositionally biased region" description="Polar residues" evidence="4">
    <location>
        <begin position="1"/>
        <end position="12"/>
    </location>
</feature>
<comment type="similarity">
    <text evidence="3">Belongs to the FdhD family.</text>
</comment>
<evidence type="ECO:0000256" key="4">
    <source>
        <dbReference type="SAM" id="MobiDB-lite"/>
    </source>
</evidence>
<evidence type="ECO:0000313" key="5">
    <source>
        <dbReference type="EMBL" id="ABK16898.1"/>
    </source>
</evidence>
<proteinExistence type="inferred from homology"/>
<evidence type="ECO:0000256" key="2">
    <source>
        <dbReference type="ARBA" id="ARBA00023150"/>
    </source>
</evidence>
<organism evidence="5 6">
    <name type="scientific">Syntrophobacter fumaroxidans (strain DSM 10017 / MPOB)</name>
    <dbReference type="NCBI Taxonomy" id="335543"/>
    <lineage>
        <taxon>Bacteria</taxon>
        <taxon>Pseudomonadati</taxon>
        <taxon>Thermodesulfobacteriota</taxon>
        <taxon>Syntrophobacteria</taxon>
        <taxon>Syntrophobacterales</taxon>
        <taxon>Syntrophobacteraceae</taxon>
        <taxon>Syntrophobacter</taxon>
    </lineage>
</organism>
<dbReference type="PIRSF" id="PIRSF015626">
    <property type="entry name" value="FdhD"/>
    <property type="match status" value="1"/>
</dbReference>
<comment type="subcellular location">
    <subcellularLocation>
        <location evidence="3">Cytoplasm</location>
    </subcellularLocation>
</comment>
<dbReference type="PANTHER" id="PTHR30592">
    <property type="entry name" value="FORMATE DEHYDROGENASE"/>
    <property type="match status" value="1"/>
</dbReference>
<dbReference type="PANTHER" id="PTHR30592:SF1">
    <property type="entry name" value="SULFUR CARRIER PROTEIN FDHD"/>
    <property type="match status" value="1"/>
</dbReference>
<dbReference type="AlphaFoldDB" id="A0LHJ6"/>
<feature type="region of interest" description="Disordered" evidence="4">
    <location>
        <begin position="1"/>
        <end position="25"/>
    </location>
</feature>
<dbReference type="InParanoid" id="A0LHJ6"/>
<keyword evidence="6" id="KW-1185">Reference proteome</keyword>
<comment type="caution">
    <text evidence="3">Lacks conserved residue(s) required for the propagation of feature annotation.</text>
</comment>
<dbReference type="Gene3D" id="3.40.140.10">
    <property type="entry name" value="Cytidine Deaminase, domain 2"/>
    <property type="match status" value="1"/>
</dbReference>